<organism evidence="1 2">
    <name type="scientific">Prunus dulcis</name>
    <name type="common">Almond</name>
    <name type="synonym">Amygdalus dulcis</name>
    <dbReference type="NCBI Taxonomy" id="3755"/>
    <lineage>
        <taxon>Eukaryota</taxon>
        <taxon>Viridiplantae</taxon>
        <taxon>Streptophyta</taxon>
        <taxon>Embryophyta</taxon>
        <taxon>Tracheophyta</taxon>
        <taxon>Spermatophyta</taxon>
        <taxon>Magnoliopsida</taxon>
        <taxon>eudicotyledons</taxon>
        <taxon>Gunneridae</taxon>
        <taxon>Pentapetalae</taxon>
        <taxon>rosids</taxon>
        <taxon>fabids</taxon>
        <taxon>Rosales</taxon>
        <taxon>Rosaceae</taxon>
        <taxon>Amygdaloideae</taxon>
        <taxon>Amygdaleae</taxon>
        <taxon>Prunus</taxon>
    </lineage>
</organism>
<protein>
    <submittedName>
        <fullName evidence="1">Uncharacterized protein</fullName>
    </submittedName>
</protein>
<evidence type="ECO:0000313" key="1">
    <source>
        <dbReference type="EMBL" id="KAI5338866.1"/>
    </source>
</evidence>
<dbReference type="AlphaFoldDB" id="A0AAD4WB12"/>
<accession>A0AAD4WB12</accession>
<proteinExistence type="predicted"/>
<dbReference type="EMBL" id="JAJFAZ020000003">
    <property type="protein sequence ID" value="KAI5338866.1"/>
    <property type="molecule type" value="Genomic_DNA"/>
</dbReference>
<dbReference type="Proteomes" id="UP001054821">
    <property type="component" value="Chromosome 3"/>
</dbReference>
<reference evidence="1 2" key="1">
    <citation type="journal article" date="2022" name="G3 (Bethesda)">
        <title>Whole-genome sequence and methylome profiling of the almond [Prunus dulcis (Mill.) D.A. Webb] cultivar 'Nonpareil'.</title>
        <authorList>
            <person name="D'Amico-Willman K.M."/>
            <person name="Ouma W.Z."/>
            <person name="Meulia T."/>
            <person name="Sideli G.M."/>
            <person name="Gradziel T.M."/>
            <person name="Fresnedo-Ramirez J."/>
        </authorList>
    </citation>
    <scope>NUCLEOTIDE SEQUENCE [LARGE SCALE GENOMIC DNA]</scope>
    <source>
        <strain evidence="1">Clone GOH B32 T37-40</strain>
    </source>
</reference>
<keyword evidence="2" id="KW-1185">Reference proteome</keyword>
<comment type="caution">
    <text evidence="1">The sequence shown here is derived from an EMBL/GenBank/DDBJ whole genome shotgun (WGS) entry which is preliminary data.</text>
</comment>
<name>A0AAD4WB12_PRUDU</name>
<gene>
    <name evidence="1" type="ORF">L3X38_018138</name>
</gene>
<evidence type="ECO:0000313" key="2">
    <source>
        <dbReference type="Proteomes" id="UP001054821"/>
    </source>
</evidence>
<sequence length="153" mass="17253">MKPNREGSYVISRSGGRGSYTLDTLEGNSFRDNGIPTTFGDTILEALRLPARLLADDEPTVLPLKTNCFRCKKPYLHCRQAAHRSTTSMESFSSAMSPTYAHRRQAIPPFQTRCSSEHKLNGLRDCIRRKSEKQTLRDQVTGQNFSTVLNEKS</sequence>